<reference evidence="1 2" key="1">
    <citation type="journal article" date="2013" name="Genome Biol.">
        <title>The genome sequence of the most widely cultivated cacao type and its use to identify candidate genes regulating pod color.</title>
        <authorList>
            <person name="Motamayor J.C."/>
            <person name="Mockaitis K."/>
            <person name="Schmutz J."/>
            <person name="Haiminen N."/>
            <person name="Iii D.L."/>
            <person name="Cornejo O."/>
            <person name="Findley S.D."/>
            <person name="Zheng P."/>
            <person name="Utro F."/>
            <person name="Royaert S."/>
            <person name="Saski C."/>
            <person name="Jenkins J."/>
            <person name="Podicheti R."/>
            <person name="Zhao M."/>
            <person name="Scheffler B.E."/>
            <person name="Stack J.C."/>
            <person name="Feltus F.A."/>
            <person name="Mustiga G.M."/>
            <person name="Amores F."/>
            <person name="Phillips W."/>
            <person name="Marelli J.P."/>
            <person name="May G.D."/>
            <person name="Shapiro H."/>
            <person name="Ma J."/>
            <person name="Bustamante C.D."/>
            <person name="Schnell R.J."/>
            <person name="Main D."/>
            <person name="Gilbert D."/>
            <person name="Parida L."/>
            <person name="Kuhn D.N."/>
        </authorList>
    </citation>
    <scope>NUCLEOTIDE SEQUENCE [LARGE SCALE GENOMIC DNA]</scope>
    <source>
        <strain evidence="2">cv. Matina 1-6</strain>
    </source>
</reference>
<protein>
    <submittedName>
        <fullName evidence="1">Uncharacterized protein</fullName>
    </submittedName>
</protein>
<evidence type="ECO:0000313" key="2">
    <source>
        <dbReference type="Proteomes" id="UP000026915"/>
    </source>
</evidence>
<organism evidence="1 2">
    <name type="scientific">Theobroma cacao</name>
    <name type="common">Cacao</name>
    <name type="synonym">Cocoa</name>
    <dbReference type="NCBI Taxonomy" id="3641"/>
    <lineage>
        <taxon>Eukaryota</taxon>
        <taxon>Viridiplantae</taxon>
        <taxon>Streptophyta</taxon>
        <taxon>Embryophyta</taxon>
        <taxon>Tracheophyta</taxon>
        <taxon>Spermatophyta</taxon>
        <taxon>Magnoliopsida</taxon>
        <taxon>eudicotyledons</taxon>
        <taxon>Gunneridae</taxon>
        <taxon>Pentapetalae</taxon>
        <taxon>rosids</taxon>
        <taxon>malvids</taxon>
        <taxon>Malvales</taxon>
        <taxon>Malvaceae</taxon>
        <taxon>Byttnerioideae</taxon>
        <taxon>Theobroma</taxon>
    </lineage>
</organism>
<dbReference type="EMBL" id="CM001885">
    <property type="protein sequence ID" value="EOY12774.1"/>
    <property type="molecule type" value="Genomic_DNA"/>
</dbReference>
<dbReference type="HOGENOM" id="CLU_3091194_0_0_1"/>
<dbReference type="Proteomes" id="UP000026915">
    <property type="component" value="Chromosome 7"/>
</dbReference>
<dbReference type="InParanoid" id="A0A061FE73"/>
<accession>A0A061FE73</accession>
<gene>
    <name evidence="1" type="ORF">TCM_031301</name>
</gene>
<name>A0A061FE73_THECC</name>
<sequence length="52" mass="6087">MNSVKVKDHFPFFEEKKLLKAILLPRVHSSHDSSSNCRVCVSRFSIPWQNRS</sequence>
<keyword evidence="2" id="KW-1185">Reference proteome</keyword>
<dbReference type="Gramene" id="EOY12774">
    <property type="protein sequence ID" value="EOY12774"/>
    <property type="gene ID" value="TCM_031301"/>
</dbReference>
<evidence type="ECO:0000313" key="1">
    <source>
        <dbReference type="EMBL" id="EOY12774.1"/>
    </source>
</evidence>
<dbReference type="AlphaFoldDB" id="A0A061FE73"/>
<proteinExistence type="predicted"/>